<dbReference type="AlphaFoldDB" id="A0A6N8DKP1"/>
<dbReference type="Proteomes" id="UP000439113">
    <property type="component" value="Unassembled WGS sequence"/>
</dbReference>
<dbReference type="PROSITE" id="PS51318">
    <property type="entry name" value="TAT"/>
    <property type="match status" value="1"/>
</dbReference>
<reference evidence="1 2" key="1">
    <citation type="submission" date="2019-11" db="EMBL/GenBank/DDBJ databases">
        <title>Whole-genome sequence of a Rhodoblastus acidophilus DSM 142.</title>
        <authorList>
            <person name="Kyndt J.A."/>
            <person name="Meyer T.E."/>
        </authorList>
    </citation>
    <scope>NUCLEOTIDE SEQUENCE [LARGE SCALE GENOMIC DNA]</scope>
    <source>
        <strain evidence="1 2">DSM 142</strain>
    </source>
</reference>
<evidence type="ECO:0000313" key="1">
    <source>
        <dbReference type="EMBL" id="MTV30898.1"/>
    </source>
</evidence>
<evidence type="ECO:0000313" key="2">
    <source>
        <dbReference type="Proteomes" id="UP000439113"/>
    </source>
</evidence>
<comment type="caution">
    <text evidence="1">The sequence shown here is derived from an EMBL/GenBank/DDBJ whole genome shotgun (WGS) entry which is preliminary data.</text>
</comment>
<name>A0A6N8DKP1_RHOAC</name>
<accession>A0A6N8DKP1</accession>
<gene>
    <name evidence="1" type="ORF">GJ654_07815</name>
</gene>
<organism evidence="1 2">
    <name type="scientific">Rhodoblastus acidophilus</name>
    <name type="common">Rhodopseudomonas acidophila</name>
    <dbReference type="NCBI Taxonomy" id="1074"/>
    <lineage>
        <taxon>Bacteria</taxon>
        <taxon>Pseudomonadati</taxon>
        <taxon>Pseudomonadota</taxon>
        <taxon>Alphaproteobacteria</taxon>
        <taxon>Hyphomicrobiales</taxon>
        <taxon>Rhodoblastaceae</taxon>
        <taxon>Rhodoblastus</taxon>
    </lineage>
</organism>
<protein>
    <submittedName>
        <fullName evidence="1">Uncharacterized protein</fullName>
    </submittedName>
</protein>
<dbReference type="InterPro" id="IPR006311">
    <property type="entry name" value="TAT_signal"/>
</dbReference>
<sequence>MDVTRRMVLKGFGLGATAAGLAPWAAAPAGGVLLLRAEKYRLGDLGAADFDWVESCLLFSEWHVDASGAEIFIRHRLSGLAYLLDRTAMGPQLIGIAPDACPGRLACDPDGVVGHAAMWALVRGLGVARARRWPRTKPFVLVHQMFAADPVVDSILREAGPIPIRLFPLDGSET</sequence>
<dbReference type="RefSeq" id="WP_155445592.1">
    <property type="nucleotide sequence ID" value="NZ_JAOQNR010000004.1"/>
</dbReference>
<dbReference type="EMBL" id="WNKS01000005">
    <property type="protein sequence ID" value="MTV30898.1"/>
    <property type="molecule type" value="Genomic_DNA"/>
</dbReference>
<proteinExistence type="predicted"/>